<gene>
    <name evidence="2" type="primary">A02g507990.1_BraROA</name>
    <name evidence="2" type="ORF">IGI04_007241</name>
</gene>
<evidence type="ECO:0000313" key="3">
    <source>
        <dbReference type="Proteomes" id="UP000823674"/>
    </source>
</evidence>
<keyword evidence="3" id="KW-1185">Reference proteome</keyword>
<comment type="caution">
    <text evidence="2">The sequence shown here is derived from an EMBL/GenBank/DDBJ whole genome shotgun (WGS) entry which is preliminary data.</text>
</comment>
<proteinExistence type="predicted"/>
<sequence length="583" mass="67004">MPLVYFSFFFENDIFTLSTSSSSKPFKHTIIGGLLSFEVLGGWRRLFRIEDLPVSSLAVEDLRMMPQLHAVYGEWLLKYCRWDFVVDNVKGARIIFFGGSRSKVETVSEFREEDDEADECFEDDDDDMVEDKNHDGEEDDGEEDADISIVAEADENGEDYSVYGNVEDEDEEDDDMCFEDFIKIEGGRLIGNNIYVNQSFVSKNALLSELWLTVVKWRFSFRIYKSTKTLLMTTCPWETDSLSGDTVLRSMLVGFSLIVLESLMVEKIHCSHAIVAEISAGLHISTLVCPVYSKDFLFAGYSENIYPCVGQQVEEHTCSSPDVKRGPGRQKKSRWQSWLELSKMRGHAQNARKLAIRNHNVRNDVDDLQVSRPVSRPEFFLPDDLQVSRPLFSLPEDLQVSRPEDLQVSRPGFFLPEDLQVSRPMFSLPEDLQVSRPEGRPVSRPVFTCLAPLIRTQVGIIVLVFELMRIRKLLKYIHRHLIPHNLPVGLSKSVHATITSSDRRYIGRSLTCEWLQAIRDHVEKRLHYHIEFFWGDTGTNAVKDDYVPLRDRYPHSNPMSVGVVHWCIDIINIHPPNLVRFPK</sequence>
<accession>A0ABQ7NJ62</accession>
<evidence type="ECO:0000313" key="2">
    <source>
        <dbReference type="EMBL" id="KAG5410922.1"/>
    </source>
</evidence>
<organism evidence="2 3">
    <name type="scientific">Brassica rapa subsp. trilocularis</name>
    <dbReference type="NCBI Taxonomy" id="1813537"/>
    <lineage>
        <taxon>Eukaryota</taxon>
        <taxon>Viridiplantae</taxon>
        <taxon>Streptophyta</taxon>
        <taxon>Embryophyta</taxon>
        <taxon>Tracheophyta</taxon>
        <taxon>Spermatophyta</taxon>
        <taxon>Magnoliopsida</taxon>
        <taxon>eudicotyledons</taxon>
        <taxon>Gunneridae</taxon>
        <taxon>Pentapetalae</taxon>
        <taxon>rosids</taxon>
        <taxon>malvids</taxon>
        <taxon>Brassicales</taxon>
        <taxon>Brassicaceae</taxon>
        <taxon>Brassiceae</taxon>
        <taxon>Brassica</taxon>
    </lineage>
</organism>
<reference evidence="2 3" key="1">
    <citation type="submission" date="2021-03" db="EMBL/GenBank/DDBJ databases">
        <authorList>
            <person name="King G.J."/>
            <person name="Bancroft I."/>
            <person name="Baten A."/>
            <person name="Bloomfield J."/>
            <person name="Borpatragohain P."/>
            <person name="He Z."/>
            <person name="Irish N."/>
            <person name="Irwin J."/>
            <person name="Liu K."/>
            <person name="Mauleon R.P."/>
            <person name="Moore J."/>
            <person name="Morris R."/>
            <person name="Ostergaard L."/>
            <person name="Wang B."/>
            <person name="Wells R."/>
        </authorList>
    </citation>
    <scope>NUCLEOTIDE SEQUENCE [LARGE SCALE GENOMIC DNA]</scope>
    <source>
        <strain evidence="2">R-o-18</strain>
        <tissue evidence="2">Leaf</tissue>
    </source>
</reference>
<feature type="compositionally biased region" description="Acidic residues" evidence="1">
    <location>
        <begin position="113"/>
        <end position="129"/>
    </location>
</feature>
<name>A0ABQ7NJ62_BRACM</name>
<feature type="compositionally biased region" description="Acidic residues" evidence="1">
    <location>
        <begin position="136"/>
        <end position="145"/>
    </location>
</feature>
<feature type="region of interest" description="Disordered" evidence="1">
    <location>
        <begin position="113"/>
        <end position="145"/>
    </location>
</feature>
<protein>
    <submittedName>
        <fullName evidence="2">Uncharacterized protein</fullName>
    </submittedName>
</protein>
<dbReference type="EMBL" id="JADBGQ010000002">
    <property type="protein sequence ID" value="KAG5410922.1"/>
    <property type="molecule type" value="Genomic_DNA"/>
</dbReference>
<evidence type="ECO:0000256" key="1">
    <source>
        <dbReference type="SAM" id="MobiDB-lite"/>
    </source>
</evidence>
<dbReference type="Proteomes" id="UP000823674">
    <property type="component" value="Chromosome A02"/>
</dbReference>